<sequence length="96" mass="11440">MKYLRELTEDGKLMSATSFPDVAKPKRQLTSPWGLKDFVDNPEDLDEWARNHRCWREEPTSSLRLKFECSHKPAQPPSKHPKPLRPLVRDLTWWWV</sequence>
<keyword evidence="2" id="KW-1185">Reference proteome</keyword>
<gene>
    <name evidence="1" type="ORF">QBC32DRAFT_68841</name>
</gene>
<organism evidence="1 2">
    <name type="scientific">Pseudoneurospora amorphoporcata</name>
    <dbReference type="NCBI Taxonomy" id="241081"/>
    <lineage>
        <taxon>Eukaryota</taxon>
        <taxon>Fungi</taxon>
        <taxon>Dikarya</taxon>
        <taxon>Ascomycota</taxon>
        <taxon>Pezizomycotina</taxon>
        <taxon>Sordariomycetes</taxon>
        <taxon>Sordariomycetidae</taxon>
        <taxon>Sordariales</taxon>
        <taxon>Sordariaceae</taxon>
        <taxon>Pseudoneurospora</taxon>
    </lineage>
</organism>
<comment type="caution">
    <text evidence="1">The sequence shown here is derived from an EMBL/GenBank/DDBJ whole genome shotgun (WGS) entry which is preliminary data.</text>
</comment>
<accession>A0AAN6NZH3</accession>
<dbReference type="AlphaFoldDB" id="A0AAN6NZH3"/>
<reference evidence="1" key="1">
    <citation type="journal article" date="2023" name="Mol. Phylogenet. Evol.">
        <title>Genome-scale phylogeny and comparative genomics of the fungal order Sordariales.</title>
        <authorList>
            <person name="Hensen N."/>
            <person name="Bonometti L."/>
            <person name="Westerberg I."/>
            <person name="Brannstrom I.O."/>
            <person name="Guillou S."/>
            <person name="Cros-Aarteil S."/>
            <person name="Calhoun S."/>
            <person name="Haridas S."/>
            <person name="Kuo A."/>
            <person name="Mondo S."/>
            <person name="Pangilinan J."/>
            <person name="Riley R."/>
            <person name="LaButti K."/>
            <person name="Andreopoulos B."/>
            <person name="Lipzen A."/>
            <person name="Chen C."/>
            <person name="Yan M."/>
            <person name="Daum C."/>
            <person name="Ng V."/>
            <person name="Clum A."/>
            <person name="Steindorff A."/>
            <person name="Ohm R.A."/>
            <person name="Martin F."/>
            <person name="Silar P."/>
            <person name="Natvig D.O."/>
            <person name="Lalanne C."/>
            <person name="Gautier V."/>
            <person name="Ament-Velasquez S.L."/>
            <person name="Kruys A."/>
            <person name="Hutchinson M.I."/>
            <person name="Powell A.J."/>
            <person name="Barry K."/>
            <person name="Miller A.N."/>
            <person name="Grigoriev I.V."/>
            <person name="Debuchy R."/>
            <person name="Gladieux P."/>
            <person name="Hiltunen Thoren M."/>
            <person name="Johannesson H."/>
        </authorList>
    </citation>
    <scope>NUCLEOTIDE SEQUENCE</scope>
    <source>
        <strain evidence="1">CBS 626.80</strain>
    </source>
</reference>
<reference evidence="1" key="2">
    <citation type="submission" date="2023-06" db="EMBL/GenBank/DDBJ databases">
        <authorList>
            <consortium name="Lawrence Berkeley National Laboratory"/>
            <person name="Mondo S.J."/>
            <person name="Hensen N."/>
            <person name="Bonometti L."/>
            <person name="Westerberg I."/>
            <person name="Brannstrom I.O."/>
            <person name="Guillou S."/>
            <person name="Cros-Aarteil S."/>
            <person name="Calhoun S."/>
            <person name="Haridas S."/>
            <person name="Kuo A."/>
            <person name="Pangilinan J."/>
            <person name="Riley R."/>
            <person name="Labutti K."/>
            <person name="Andreopoulos B."/>
            <person name="Lipzen A."/>
            <person name="Chen C."/>
            <person name="Yanf M."/>
            <person name="Daum C."/>
            <person name="Ng V."/>
            <person name="Clum A."/>
            <person name="Steindorff A."/>
            <person name="Ohm R."/>
            <person name="Martin F."/>
            <person name="Silar P."/>
            <person name="Natvig D."/>
            <person name="Lalanne C."/>
            <person name="Gautier V."/>
            <person name="Ament-Velasquez S.L."/>
            <person name="Kruys A."/>
            <person name="Hutchinson M.I."/>
            <person name="Powell A.J."/>
            <person name="Barry K."/>
            <person name="Miller A.N."/>
            <person name="Grigoriev I.V."/>
            <person name="Debuchy R."/>
            <person name="Gladieux P."/>
            <person name="Thoren M.H."/>
            <person name="Johannesson H."/>
        </authorList>
    </citation>
    <scope>NUCLEOTIDE SEQUENCE</scope>
    <source>
        <strain evidence="1">CBS 626.80</strain>
    </source>
</reference>
<dbReference type="Proteomes" id="UP001303222">
    <property type="component" value="Unassembled WGS sequence"/>
</dbReference>
<dbReference type="EMBL" id="MU859083">
    <property type="protein sequence ID" value="KAK3954937.1"/>
    <property type="molecule type" value="Genomic_DNA"/>
</dbReference>
<evidence type="ECO:0000313" key="1">
    <source>
        <dbReference type="EMBL" id="KAK3954937.1"/>
    </source>
</evidence>
<protein>
    <submittedName>
        <fullName evidence="1">Uncharacterized protein</fullName>
    </submittedName>
</protein>
<name>A0AAN6NZH3_9PEZI</name>
<evidence type="ECO:0000313" key="2">
    <source>
        <dbReference type="Proteomes" id="UP001303222"/>
    </source>
</evidence>
<proteinExistence type="predicted"/>